<sequence>MSYGPSPYPGPRYAESPVRPPLPQTVQIAFYLMLVGAALQVLGFIITVVRISALRDQLRRQLIDSGSTPSESSLDALVTVVIAVAGAFALIGVGLWIWMAFANRAGRHWARITGTVFFGLYTLSTLSGLLVLATNGSRQYSVGSSTPANFAISAITWVIGLAIVLLIWNRASSAYYRPPYAPAPYAQPQAGYPYGQSAQAVQPQGSPYPVQAPPPAPIQPPDGAEQQGTNPPSTPPNWQNPA</sequence>
<accession>A0ABV9U5P5</accession>
<keyword evidence="2" id="KW-1133">Transmembrane helix</keyword>
<reference evidence="4" key="1">
    <citation type="journal article" date="2019" name="Int. J. Syst. Evol. Microbiol.">
        <title>The Global Catalogue of Microorganisms (GCM) 10K type strain sequencing project: providing services to taxonomists for standard genome sequencing and annotation.</title>
        <authorList>
            <consortium name="The Broad Institute Genomics Platform"/>
            <consortium name="The Broad Institute Genome Sequencing Center for Infectious Disease"/>
            <person name="Wu L."/>
            <person name="Ma J."/>
        </authorList>
    </citation>
    <scope>NUCLEOTIDE SEQUENCE [LARGE SCALE GENOMIC DNA]</scope>
    <source>
        <strain evidence="4">KLKA75</strain>
    </source>
</reference>
<comment type="caution">
    <text evidence="3">The sequence shown here is derived from an EMBL/GenBank/DDBJ whole genome shotgun (WGS) entry which is preliminary data.</text>
</comment>
<feature type="transmembrane region" description="Helical" evidence="2">
    <location>
        <begin position="148"/>
        <end position="168"/>
    </location>
</feature>
<evidence type="ECO:0000313" key="3">
    <source>
        <dbReference type="EMBL" id="MFC4911171.1"/>
    </source>
</evidence>
<evidence type="ECO:0000313" key="4">
    <source>
        <dbReference type="Proteomes" id="UP001595872"/>
    </source>
</evidence>
<keyword evidence="4" id="KW-1185">Reference proteome</keyword>
<organism evidence="3 4">
    <name type="scientific">Actinomadura gamaensis</name>
    <dbReference type="NCBI Taxonomy" id="1763541"/>
    <lineage>
        <taxon>Bacteria</taxon>
        <taxon>Bacillati</taxon>
        <taxon>Actinomycetota</taxon>
        <taxon>Actinomycetes</taxon>
        <taxon>Streptosporangiales</taxon>
        <taxon>Thermomonosporaceae</taxon>
        <taxon>Actinomadura</taxon>
    </lineage>
</organism>
<dbReference type="RefSeq" id="WP_378259815.1">
    <property type="nucleotide sequence ID" value="NZ_JBHSIT010000008.1"/>
</dbReference>
<feature type="transmembrane region" description="Helical" evidence="2">
    <location>
        <begin position="28"/>
        <end position="53"/>
    </location>
</feature>
<name>A0ABV9U5P5_9ACTN</name>
<keyword evidence="2" id="KW-0812">Transmembrane</keyword>
<feature type="region of interest" description="Disordered" evidence="1">
    <location>
        <begin position="196"/>
        <end position="242"/>
    </location>
</feature>
<feature type="compositionally biased region" description="Polar residues" evidence="1">
    <location>
        <begin position="226"/>
        <end position="242"/>
    </location>
</feature>
<keyword evidence="2" id="KW-0472">Membrane</keyword>
<evidence type="ECO:0000256" key="1">
    <source>
        <dbReference type="SAM" id="MobiDB-lite"/>
    </source>
</evidence>
<proteinExistence type="predicted"/>
<feature type="transmembrane region" description="Helical" evidence="2">
    <location>
        <begin position="74"/>
        <end position="98"/>
    </location>
</feature>
<feature type="compositionally biased region" description="Pro residues" evidence="1">
    <location>
        <begin position="210"/>
        <end position="220"/>
    </location>
</feature>
<gene>
    <name evidence="3" type="ORF">ACFPCY_27945</name>
</gene>
<dbReference type="EMBL" id="JBHSIT010000008">
    <property type="protein sequence ID" value="MFC4911171.1"/>
    <property type="molecule type" value="Genomic_DNA"/>
</dbReference>
<protein>
    <submittedName>
        <fullName evidence="3">Uncharacterized protein</fullName>
    </submittedName>
</protein>
<dbReference type="Proteomes" id="UP001595872">
    <property type="component" value="Unassembled WGS sequence"/>
</dbReference>
<evidence type="ECO:0000256" key="2">
    <source>
        <dbReference type="SAM" id="Phobius"/>
    </source>
</evidence>
<feature type="transmembrane region" description="Helical" evidence="2">
    <location>
        <begin position="118"/>
        <end position="136"/>
    </location>
</feature>